<accession>A0ABP5AWS9</accession>
<gene>
    <name evidence="1" type="ORF">GCM10009716_36010</name>
</gene>
<name>A0ABP5AWS9_9ACTN</name>
<dbReference type="Proteomes" id="UP001501303">
    <property type="component" value="Unassembled WGS sequence"/>
</dbReference>
<comment type="caution">
    <text evidence="1">The sequence shown here is derived from an EMBL/GenBank/DDBJ whole genome shotgun (WGS) entry which is preliminary data.</text>
</comment>
<keyword evidence="2" id="KW-1185">Reference proteome</keyword>
<protein>
    <submittedName>
        <fullName evidence="1">Uncharacterized protein</fullName>
    </submittedName>
</protein>
<dbReference type="EMBL" id="BAAAMJ010000038">
    <property type="protein sequence ID" value="GAA1924557.1"/>
    <property type="molecule type" value="Genomic_DNA"/>
</dbReference>
<proteinExistence type="predicted"/>
<evidence type="ECO:0000313" key="2">
    <source>
        <dbReference type="Proteomes" id="UP001501303"/>
    </source>
</evidence>
<reference evidence="2" key="1">
    <citation type="journal article" date="2019" name="Int. J. Syst. Evol. Microbiol.">
        <title>The Global Catalogue of Microorganisms (GCM) 10K type strain sequencing project: providing services to taxonomists for standard genome sequencing and annotation.</title>
        <authorList>
            <consortium name="The Broad Institute Genomics Platform"/>
            <consortium name="The Broad Institute Genome Sequencing Center for Infectious Disease"/>
            <person name="Wu L."/>
            <person name="Ma J."/>
        </authorList>
    </citation>
    <scope>NUCLEOTIDE SEQUENCE [LARGE SCALE GENOMIC DNA]</scope>
    <source>
        <strain evidence="2">JCM 13581</strain>
    </source>
</reference>
<evidence type="ECO:0000313" key="1">
    <source>
        <dbReference type="EMBL" id="GAA1924557.1"/>
    </source>
</evidence>
<sequence length="94" mass="10164">MDTPSAAARRSAAAHPFVRASASEAAAARADRHTPAARDARDAFRDVLGLVDVAPHAVRLLFDHTGRETVVLRLPPAEAHKVARQLIRIFSGKY</sequence>
<organism evidence="1 2">
    <name type="scientific">Streptomyces sodiiphilus</name>
    <dbReference type="NCBI Taxonomy" id="226217"/>
    <lineage>
        <taxon>Bacteria</taxon>
        <taxon>Bacillati</taxon>
        <taxon>Actinomycetota</taxon>
        <taxon>Actinomycetes</taxon>
        <taxon>Kitasatosporales</taxon>
        <taxon>Streptomycetaceae</taxon>
        <taxon>Streptomyces</taxon>
    </lineage>
</organism>